<dbReference type="GO" id="GO:0005886">
    <property type="term" value="C:plasma membrane"/>
    <property type="evidence" value="ECO:0007669"/>
    <property type="project" value="UniProtKB-SubCell"/>
</dbReference>
<keyword evidence="6" id="KW-0472">Membrane</keyword>
<organism evidence="8 9">
    <name type="scientific">Isosphaera pallida (strain ATCC 43644 / DSM 9630 / IS1B)</name>
    <dbReference type="NCBI Taxonomy" id="575540"/>
    <lineage>
        <taxon>Bacteria</taxon>
        <taxon>Pseudomonadati</taxon>
        <taxon>Planctomycetota</taxon>
        <taxon>Planctomycetia</taxon>
        <taxon>Isosphaerales</taxon>
        <taxon>Isosphaeraceae</taxon>
        <taxon>Isosphaera</taxon>
    </lineage>
</organism>
<dbReference type="PANTHER" id="PTHR30558:SF3">
    <property type="entry name" value="BIOPOLYMER TRANSPORT PROTEIN EXBD-RELATED"/>
    <property type="match status" value="1"/>
</dbReference>
<reference evidence="8 9" key="2">
    <citation type="journal article" date="2011" name="Stand. Genomic Sci.">
        <title>Complete genome sequence of Isosphaera pallida type strain (IS1B).</title>
        <authorList>
            <consortium name="US DOE Joint Genome Institute (JGI-PGF)"/>
            <person name="Goker M."/>
            <person name="Cleland D."/>
            <person name="Saunders E."/>
            <person name="Lapidus A."/>
            <person name="Nolan M."/>
            <person name="Lucas S."/>
            <person name="Hammon N."/>
            <person name="Deshpande S."/>
            <person name="Cheng J.F."/>
            <person name="Tapia R."/>
            <person name="Han C."/>
            <person name="Goodwin L."/>
            <person name="Pitluck S."/>
            <person name="Liolios K."/>
            <person name="Pagani I."/>
            <person name="Ivanova N."/>
            <person name="Mavromatis K."/>
            <person name="Pati A."/>
            <person name="Chen A."/>
            <person name="Palaniappan K."/>
            <person name="Land M."/>
            <person name="Hauser L."/>
            <person name="Chang Y.J."/>
            <person name="Jeffries C.D."/>
            <person name="Detter J.C."/>
            <person name="Beck B."/>
            <person name="Woyke T."/>
            <person name="Bristow J."/>
            <person name="Eisen J.A."/>
            <person name="Markowitz V."/>
            <person name="Hugenholtz P."/>
            <person name="Kyrpides N.C."/>
            <person name="Klenk H.P."/>
        </authorList>
    </citation>
    <scope>NUCLEOTIDE SEQUENCE [LARGE SCALE GENOMIC DNA]</scope>
    <source>
        <strain evidence="9">ATCC 43644 / DSM 9630 / IS1B</strain>
    </source>
</reference>
<proteinExistence type="inferred from homology"/>
<accession>E8R5Y9</accession>
<keyword evidence="7" id="KW-0653">Protein transport</keyword>
<gene>
    <name evidence="8" type="ordered locus">Isop_3329</name>
</gene>
<evidence type="ECO:0000256" key="5">
    <source>
        <dbReference type="ARBA" id="ARBA00022989"/>
    </source>
</evidence>
<dbReference type="GO" id="GO:0022857">
    <property type="term" value="F:transmembrane transporter activity"/>
    <property type="evidence" value="ECO:0007669"/>
    <property type="project" value="InterPro"/>
</dbReference>
<dbReference type="HOGENOM" id="CLU_085305_3_3_0"/>
<protein>
    <submittedName>
        <fullName evidence="8">Biopolymer transport protein ExbD/TolR</fullName>
    </submittedName>
</protein>
<reference key="1">
    <citation type="submission" date="2010-11" db="EMBL/GenBank/DDBJ databases">
        <title>The complete sequence of chromosome of Isophaera pallida ATCC 43644.</title>
        <authorList>
            <consortium name="US DOE Joint Genome Institute (JGI-PGF)"/>
            <person name="Lucas S."/>
            <person name="Copeland A."/>
            <person name="Lapidus A."/>
            <person name="Bruce D."/>
            <person name="Goodwin L."/>
            <person name="Pitluck S."/>
            <person name="Kyrpides N."/>
            <person name="Mavromatis K."/>
            <person name="Pagani I."/>
            <person name="Ivanova N."/>
            <person name="Saunders E."/>
            <person name="Brettin T."/>
            <person name="Detter J.C."/>
            <person name="Han C."/>
            <person name="Tapia R."/>
            <person name="Land M."/>
            <person name="Hauser L."/>
            <person name="Markowitz V."/>
            <person name="Cheng J.-F."/>
            <person name="Hugenholtz P."/>
            <person name="Woyke T."/>
            <person name="Wu D."/>
            <person name="Eisen J.A."/>
        </authorList>
    </citation>
    <scope>NUCLEOTIDE SEQUENCE</scope>
    <source>
        <strain>ATCC 43644</strain>
    </source>
</reference>
<keyword evidence="9" id="KW-1185">Reference proteome</keyword>
<dbReference type="GO" id="GO:0015031">
    <property type="term" value="P:protein transport"/>
    <property type="evidence" value="ECO:0007669"/>
    <property type="project" value="UniProtKB-KW"/>
</dbReference>
<dbReference type="PANTHER" id="PTHR30558">
    <property type="entry name" value="EXBD MEMBRANE COMPONENT OF PMF-DRIVEN MACROMOLECULE IMPORT SYSTEM"/>
    <property type="match status" value="1"/>
</dbReference>
<comment type="subcellular location">
    <subcellularLocation>
        <location evidence="1">Cell membrane</location>
        <topology evidence="1">Single-pass membrane protein</topology>
    </subcellularLocation>
    <subcellularLocation>
        <location evidence="7">Cell membrane</location>
        <topology evidence="7">Single-pass type II membrane protein</topology>
    </subcellularLocation>
</comment>
<name>E8R5Y9_ISOPI</name>
<dbReference type="Gene3D" id="3.30.420.270">
    <property type="match status" value="1"/>
</dbReference>
<comment type="similarity">
    <text evidence="2 7">Belongs to the ExbD/TolR family.</text>
</comment>
<evidence type="ECO:0000256" key="7">
    <source>
        <dbReference type="RuleBase" id="RU003879"/>
    </source>
</evidence>
<dbReference type="STRING" id="575540.Isop_3329"/>
<keyword evidence="5" id="KW-1133">Transmembrane helix</keyword>
<dbReference type="InterPro" id="IPR003400">
    <property type="entry name" value="ExbD"/>
</dbReference>
<dbReference type="Pfam" id="PF02472">
    <property type="entry name" value="ExbD"/>
    <property type="match status" value="1"/>
</dbReference>
<evidence type="ECO:0000313" key="9">
    <source>
        <dbReference type="Proteomes" id="UP000008631"/>
    </source>
</evidence>
<evidence type="ECO:0000313" key="8">
    <source>
        <dbReference type="EMBL" id="ADV63891.1"/>
    </source>
</evidence>
<keyword evidence="3" id="KW-1003">Cell membrane</keyword>
<evidence type="ECO:0000256" key="6">
    <source>
        <dbReference type="ARBA" id="ARBA00023136"/>
    </source>
</evidence>
<dbReference type="AlphaFoldDB" id="E8R5Y9"/>
<evidence type="ECO:0000256" key="2">
    <source>
        <dbReference type="ARBA" id="ARBA00005811"/>
    </source>
</evidence>
<dbReference type="OrthoDB" id="273116at2"/>
<dbReference type="eggNOG" id="COG0848">
    <property type="taxonomic scope" value="Bacteria"/>
</dbReference>
<sequence>MAIAATFDDRGERNDIGGWAGGGEPAAWPQRRGNHVRRNARLSRFTPNLTPLLDVVLQLVTFFMMLVHFGTRVEGETLLVNLPEVPAALPSRDLAIDRLAVAIDAAGRLMVDDQLIDSSTSRQWWAAQARDRRLARAATGLGRAAADTLPTVVIVRADRAATYGAVRRVLAEAQSQGFQTFSVIVKRDRGAGGSP</sequence>
<dbReference type="InParanoid" id="E8R5Y9"/>
<dbReference type="Proteomes" id="UP000008631">
    <property type="component" value="Chromosome"/>
</dbReference>
<keyword evidence="4 7" id="KW-0812">Transmembrane</keyword>
<dbReference type="EMBL" id="CP002353">
    <property type="protein sequence ID" value="ADV63891.1"/>
    <property type="molecule type" value="Genomic_DNA"/>
</dbReference>
<evidence type="ECO:0000256" key="3">
    <source>
        <dbReference type="ARBA" id="ARBA00022475"/>
    </source>
</evidence>
<evidence type="ECO:0000256" key="4">
    <source>
        <dbReference type="ARBA" id="ARBA00022692"/>
    </source>
</evidence>
<dbReference type="KEGG" id="ipa:Isop_3329"/>
<evidence type="ECO:0000256" key="1">
    <source>
        <dbReference type="ARBA" id="ARBA00004162"/>
    </source>
</evidence>
<keyword evidence="7" id="KW-0813">Transport</keyword>